<protein>
    <submittedName>
        <fullName evidence="2">Uncharacterized protein</fullName>
    </submittedName>
</protein>
<feature type="transmembrane region" description="Helical" evidence="1">
    <location>
        <begin position="28"/>
        <end position="48"/>
    </location>
</feature>
<proteinExistence type="predicted"/>
<keyword evidence="1" id="KW-1133">Transmembrane helix</keyword>
<evidence type="ECO:0000256" key="1">
    <source>
        <dbReference type="SAM" id="Phobius"/>
    </source>
</evidence>
<keyword evidence="1" id="KW-0472">Membrane</keyword>
<name>A0A7R8R552_9CAUD</name>
<reference evidence="2 3" key="1">
    <citation type="submission" date="2020-09" db="EMBL/GenBank/DDBJ databases">
        <authorList>
            <person name="Jameson E."/>
        </authorList>
    </citation>
    <scope>NUCLEOTIDE SEQUENCE [LARGE SCALE GENOMIC DNA]</scope>
</reference>
<keyword evidence="3" id="KW-1185">Reference proteome</keyword>
<organism evidence="2 3">
    <name type="scientific">Klebsiella phage vB_KvM-Eowyn</name>
    <dbReference type="NCBI Taxonomy" id="2762819"/>
    <lineage>
        <taxon>Viruses</taxon>
        <taxon>Duplodnaviria</taxon>
        <taxon>Heunggongvirae</taxon>
        <taxon>Uroviricota</taxon>
        <taxon>Caudoviricetes</taxon>
        <taxon>Chimalliviridae</taxon>
        <taxon>Eowynvirus</taxon>
        <taxon>Eowynvirus eowyn</taxon>
    </lineage>
</organism>
<dbReference type="EMBL" id="LR881104">
    <property type="protein sequence ID" value="CAD5236190.1"/>
    <property type="molecule type" value="Genomic_DNA"/>
</dbReference>
<evidence type="ECO:0000313" key="2">
    <source>
        <dbReference type="EMBL" id="CAD5236190.1"/>
    </source>
</evidence>
<evidence type="ECO:0000313" key="3">
    <source>
        <dbReference type="Proteomes" id="UP000596247"/>
    </source>
</evidence>
<dbReference type="Proteomes" id="UP000596247">
    <property type="component" value="Chromosome"/>
</dbReference>
<accession>A0A7R8R552</accession>
<keyword evidence="1" id="KW-0812">Transmembrane</keyword>
<sequence length="84" mass="9720">MEVLVFALILDIIIGVVSYTWKGRNGFAFFLWAFLLSPVIGFIILLCVKNLKAEAEKERLRKEEKEAADRRHLETLAILSNRRD</sequence>
<gene>
    <name evidence="2" type="ORF">LLCLJKAH_00201</name>
</gene>